<dbReference type="Pfam" id="PF00083">
    <property type="entry name" value="Sugar_tr"/>
    <property type="match status" value="1"/>
</dbReference>
<evidence type="ECO:0000256" key="5">
    <source>
        <dbReference type="ARBA" id="ARBA00022989"/>
    </source>
</evidence>
<dbReference type="InterPro" id="IPR050360">
    <property type="entry name" value="MFS_Sugar_Transporters"/>
</dbReference>
<dbReference type="EMBL" id="JAPQKR010000005">
    <property type="protein sequence ID" value="KAJ5216613.1"/>
    <property type="molecule type" value="Genomic_DNA"/>
</dbReference>
<dbReference type="InterPro" id="IPR036259">
    <property type="entry name" value="MFS_trans_sf"/>
</dbReference>
<evidence type="ECO:0000256" key="2">
    <source>
        <dbReference type="ARBA" id="ARBA00010992"/>
    </source>
</evidence>
<comment type="subcellular location">
    <subcellularLocation>
        <location evidence="1">Membrane</location>
        <topology evidence="1">Multi-pass membrane protein</topology>
    </subcellularLocation>
</comment>
<dbReference type="Gene3D" id="1.20.1250.20">
    <property type="entry name" value="MFS general substrate transporter like domains"/>
    <property type="match status" value="1"/>
</dbReference>
<dbReference type="SUPFAM" id="SSF103473">
    <property type="entry name" value="MFS general substrate transporter"/>
    <property type="match status" value="1"/>
</dbReference>
<sequence>MAIHSYMKKAPPYVLASTLCSANGILFGMDTGVIGPVTDMRDFKASFGGSQNATIHGLIVSSILIPAALSSFFAGHLADKLGRSKGISIGVFIFGVGAAIEAAAVSLGMFIAGRVVEGLGEGLFLGTLVVYIAEISPTSTRGMLTTGPQLVITSGIMTGYFTCYGSSGIKSSLSWRTPFILLASLSMLLCISTFFFLPPSPRWLTLHGRREEAEQAWDKLGVSHAEREKVELESETVEVSAPTGNSETRKSVVETTDNHKESVMGKLFDIFSKDVRSRTALVVFMMSMQQLSGIDCVLYYAPLLFQQAGLASSEASFFASGISALVIFCVTIFGLLYADKWGRRGSVIYGGIGLGIVMFLIGGLYAGNAVHGTFGAGRWVVIVAIYIFAVIYSMTWAVSIKIYVPEIHPSRTRASATTLGHSSNWIANFLVALTTPILLAKSSFGAYFLFGGCSILTALVCAVFMHETKGRSLDEIEEAFKHKTSGRKNPFNSLRRPIIKSTA</sequence>
<feature type="transmembrane region" description="Helical" evidence="8">
    <location>
        <begin position="379"/>
        <end position="404"/>
    </location>
</feature>
<dbReference type="NCBIfam" id="TIGR00879">
    <property type="entry name" value="SP"/>
    <property type="match status" value="1"/>
</dbReference>
<gene>
    <name evidence="10" type="ORF">N7498_003020</name>
</gene>
<evidence type="ECO:0000256" key="7">
    <source>
        <dbReference type="RuleBase" id="RU003346"/>
    </source>
</evidence>
<comment type="similarity">
    <text evidence="2 7">Belongs to the major facilitator superfamily. Sugar transporter (TC 2.A.1.1) family.</text>
</comment>
<feature type="transmembrane region" description="Helical" evidence="8">
    <location>
        <begin position="12"/>
        <end position="35"/>
    </location>
</feature>
<feature type="transmembrane region" description="Helical" evidence="8">
    <location>
        <begin position="446"/>
        <end position="465"/>
    </location>
</feature>
<dbReference type="GO" id="GO:0005351">
    <property type="term" value="F:carbohydrate:proton symporter activity"/>
    <property type="evidence" value="ECO:0007669"/>
    <property type="project" value="TreeGrafter"/>
</dbReference>
<dbReference type="OrthoDB" id="5399138at2759"/>
<evidence type="ECO:0000256" key="8">
    <source>
        <dbReference type="SAM" id="Phobius"/>
    </source>
</evidence>
<dbReference type="Proteomes" id="UP001150904">
    <property type="component" value="Unassembled WGS sequence"/>
</dbReference>
<evidence type="ECO:0000313" key="10">
    <source>
        <dbReference type="EMBL" id="KAJ5216613.1"/>
    </source>
</evidence>
<dbReference type="InterPro" id="IPR005828">
    <property type="entry name" value="MFS_sugar_transport-like"/>
</dbReference>
<feature type="transmembrane region" description="Helical" evidence="8">
    <location>
        <begin position="317"/>
        <end position="338"/>
    </location>
</feature>
<dbReference type="GO" id="GO:0016020">
    <property type="term" value="C:membrane"/>
    <property type="evidence" value="ECO:0007669"/>
    <property type="project" value="UniProtKB-SubCell"/>
</dbReference>
<keyword evidence="11" id="KW-1185">Reference proteome</keyword>
<dbReference type="PROSITE" id="PS50850">
    <property type="entry name" value="MFS"/>
    <property type="match status" value="1"/>
</dbReference>
<protein>
    <recommendedName>
        <fullName evidence="9">Major facilitator superfamily (MFS) profile domain-containing protein</fullName>
    </recommendedName>
</protein>
<evidence type="ECO:0000256" key="6">
    <source>
        <dbReference type="ARBA" id="ARBA00023136"/>
    </source>
</evidence>
<organism evidence="10 11">
    <name type="scientific">Penicillium cinerascens</name>
    <dbReference type="NCBI Taxonomy" id="70096"/>
    <lineage>
        <taxon>Eukaryota</taxon>
        <taxon>Fungi</taxon>
        <taxon>Dikarya</taxon>
        <taxon>Ascomycota</taxon>
        <taxon>Pezizomycotina</taxon>
        <taxon>Eurotiomycetes</taxon>
        <taxon>Eurotiomycetidae</taxon>
        <taxon>Eurotiales</taxon>
        <taxon>Aspergillaceae</taxon>
        <taxon>Penicillium</taxon>
    </lineage>
</organism>
<feature type="transmembrane region" description="Helical" evidence="8">
    <location>
        <begin position="118"/>
        <end position="135"/>
    </location>
</feature>
<proteinExistence type="inferred from homology"/>
<evidence type="ECO:0000313" key="11">
    <source>
        <dbReference type="Proteomes" id="UP001150904"/>
    </source>
</evidence>
<feature type="transmembrane region" description="Helical" evidence="8">
    <location>
        <begin position="87"/>
        <end position="112"/>
    </location>
</feature>
<dbReference type="PROSITE" id="PS00217">
    <property type="entry name" value="SUGAR_TRANSPORT_2"/>
    <property type="match status" value="1"/>
</dbReference>
<dbReference type="PROSITE" id="PS00216">
    <property type="entry name" value="SUGAR_TRANSPORT_1"/>
    <property type="match status" value="1"/>
</dbReference>
<reference evidence="10" key="2">
    <citation type="journal article" date="2023" name="IMA Fungus">
        <title>Comparative genomic study of the Penicillium genus elucidates a diverse pangenome and 15 lateral gene transfer events.</title>
        <authorList>
            <person name="Petersen C."/>
            <person name="Sorensen T."/>
            <person name="Nielsen M.R."/>
            <person name="Sondergaard T.E."/>
            <person name="Sorensen J.L."/>
            <person name="Fitzpatrick D.A."/>
            <person name="Frisvad J.C."/>
            <person name="Nielsen K.L."/>
        </authorList>
    </citation>
    <scope>NUCLEOTIDE SEQUENCE</scope>
    <source>
        <strain evidence="10">IBT 15544</strain>
    </source>
</reference>
<dbReference type="PRINTS" id="PR00171">
    <property type="entry name" value="SUGRTRNSPORT"/>
</dbReference>
<evidence type="ECO:0000259" key="9">
    <source>
        <dbReference type="PROSITE" id="PS50850"/>
    </source>
</evidence>
<keyword evidence="3 7" id="KW-0813">Transport</keyword>
<feature type="transmembrane region" description="Helical" evidence="8">
    <location>
        <begin position="179"/>
        <end position="197"/>
    </location>
</feature>
<feature type="transmembrane region" description="Helical" evidence="8">
    <location>
        <begin position="347"/>
        <end position="367"/>
    </location>
</feature>
<dbReference type="InterPro" id="IPR020846">
    <property type="entry name" value="MFS_dom"/>
</dbReference>
<dbReference type="PANTHER" id="PTHR48022">
    <property type="entry name" value="PLASTIDIC GLUCOSE TRANSPORTER 4"/>
    <property type="match status" value="1"/>
</dbReference>
<keyword evidence="6 8" id="KW-0472">Membrane</keyword>
<comment type="caution">
    <text evidence="10">The sequence shown here is derived from an EMBL/GenBank/DDBJ whole genome shotgun (WGS) entry which is preliminary data.</text>
</comment>
<dbReference type="AlphaFoldDB" id="A0A9W9NB63"/>
<keyword evidence="4 8" id="KW-0812">Transmembrane</keyword>
<evidence type="ECO:0000256" key="4">
    <source>
        <dbReference type="ARBA" id="ARBA00022692"/>
    </source>
</evidence>
<evidence type="ECO:0000256" key="3">
    <source>
        <dbReference type="ARBA" id="ARBA00022448"/>
    </source>
</evidence>
<dbReference type="GeneID" id="83177383"/>
<dbReference type="RefSeq" id="XP_058312426.1">
    <property type="nucleotide sequence ID" value="XM_058450082.1"/>
</dbReference>
<dbReference type="FunFam" id="1.20.1250.20:FF:000134">
    <property type="entry name" value="MFS sugar transporter protein"/>
    <property type="match status" value="1"/>
</dbReference>
<accession>A0A9W9NB63</accession>
<evidence type="ECO:0000256" key="1">
    <source>
        <dbReference type="ARBA" id="ARBA00004141"/>
    </source>
</evidence>
<dbReference type="InterPro" id="IPR003663">
    <property type="entry name" value="Sugar/inositol_transpt"/>
</dbReference>
<feature type="transmembrane region" description="Helical" evidence="8">
    <location>
        <begin position="55"/>
        <end position="75"/>
    </location>
</feature>
<reference evidence="10" key="1">
    <citation type="submission" date="2022-12" db="EMBL/GenBank/DDBJ databases">
        <authorList>
            <person name="Petersen C."/>
        </authorList>
    </citation>
    <scope>NUCLEOTIDE SEQUENCE</scope>
    <source>
        <strain evidence="10">IBT 15544</strain>
    </source>
</reference>
<dbReference type="PANTHER" id="PTHR48022:SF2">
    <property type="entry name" value="PLASTIDIC GLUCOSE TRANSPORTER 4"/>
    <property type="match status" value="1"/>
</dbReference>
<feature type="transmembrane region" description="Helical" evidence="8">
    <location>
        <begin position="280"/>
        <end position="305"/>
    </location>
</feature>
<feature type="transmembrane region" description="Helical" evidence="8">
    <location>
        <begin position="147"/>
        <end position="167"/>
    </location>
</feature>
<feature type="transmembrane region" description="Helical" evidence="8">
    <location>
        <begin position="425"/>
        <end position="440"/>
    </location>
</feature>
<name>A0A9W9NB63_9EURO</name>
<feature type="domain" description="Major facilitator superfamily (MFS) profile" evidence="9">
    <location>
        <begin position="16"/>
        <end position="469"/>
    </location>
</feature>
<dbReference type="InterPro" id="IPR005829">
    <property type="entry name" value="Sugar_transporter_CS"/>
</dbReference>
<keyword evidence="5 8" id="KW-1133">Transmembrane helix</keyword>